<comment type="caution">
    <text evidence="2">The sequence shown here is derived from an EMBL/GenBank/DDBJ whole genome shotgun (WGS) entry which is preliminary data.</text>
</comment>
<evidence type="ECO:0008006" key="4">
    <source>
        <dbReference type="Google" id="ProtNLM"/>
    </source>
</evidence>
<dbReference type="SUPFAM" id="SSF159501">
    <property type="entry name" value="EreA/ChaN-like"/>
    <property type="match status" value="1"/>
</dbReference>
<accession>A0ABP7ECG1</accession>
<protein>
    <recommendedName>
        <fullName evidence="4">Erythromycin esterase</fullName>
    </recommendedName>
</protein>
<dbReference type="EMBL" id="BAABCK010000012">
    <property type="protein sequence ID" value="GAA3716475.1"/>
    <property type="molecule type" value="Genomic_DNA"/>
</dbReference>
<evidence type="ECO:0000313" key="3">
    <source>
        <dbReference type="Proteomes" id="UP001500920"/>
    </source>
</evidence>
<evidence type="ECO:0000313" key="2">
    <source>
        <dbReference type="EMBL" id="GAA3716475.1"/>
    </source>
</evidence>
<sequence length="210" mass="23959">MKLRQCRLITISLLLLILLSGCRGATEPTKDYYDLESDIESIGDILGKQDIVILGESTHWSTEIAKQKTDLIDYLAKEHGFNKLFLETNDSKFNYYQEKGLPMTDGVAAQYQHEIFNKYLDGSNKSIQVLPMDWASGYAGKRASSVSILEENIVDEISEYNLGLAEEFKRSEFALRDWFSKGLLKGKKVGYFKRSTNVYEAIRSQVFLLN</sequence>
<reference evidence="3" key="1">
    <citation type="journal article" date="2019" name="Int. J. Syst. Evol. Microbiol.">
        <title>The Global Catalogue of Microorganisms (GCM) 10K type strain sequencing project: providing services to taxonomists for standard genome sequencing and annotation.</title>
        <authorList>
            <consortium name="The Broad Institute Genomics Platform"/>
            <consortium name="The Broad Institute Genome Sequencing Center for Infectious Disease"/>
            <person name="Wu L."/>
            <person name="Ma J."/>
        </authorList>
    </citation>
    <scope>NUCLEOTIDE SEQUENCE [LARGE SCALE GENOMIC DNA]</scope>
    <source>
        <strain evidence="3">JCM 16981</strain>
    </source>
</reference>
<dbReference type="Proteomes" id="UP001500920">
    <property type="component" value="Unassembled WGS sequence"/>
</dbReference>
<feature type="signal peptide" evidence="1">
    <location>
        <begin position="1"/>
        <end position="25"/>
    </location>
</feature>
<organism evidence="2 3">
    <name type="scientific">Salinicoccus jeotgali</name>
    <dbReference type="NCBI Taxonomy" id="381634"/>
    <lineage>
        <taxon>Bacteria</taxon>
        <taxon>Bacillati</taxon>
        <taxon>Bacillota</taxon>
        <taxon>Bacilli</taxon>
        <taxon>Bacillales</taxon>
        <taxon>Staphylococcaceae</taxon>
        <taxon>Salinicoccus</taxon>
    </lineage>
</organism>
<dbReference type="RefSeq" id="WP_344700895.1">
    <property type="nucleotide sequence ID" value="NZ_BAABCK010000012.1"/>
</dbReference>
<dbReference type="Gene3D" id="3.40.1660.10">
    <property type="entry name" value="EreA-like (biosynthetic domain)"/>
    <property type="match status" value="1"/>
</dbReference>
<gene>
    <name evidence="2" type="ORF">GCM10022378_03420</name>
</gene>
<dbReference type="PROSITE" id="PS51257">
    <property type="entry name" value="PROKAR_LIPOPROTEIN"/>
    <property type="match status" value="1"/>
</dbReference>
<keyword evidence="3" id="KW-1185">Reference proteome</keyword>
<name>A0ABP7ECG1_9STAP</name>
<evidence type="ECO:0000256" key="1">
    <source>
        <dbReference type="SAM" id="SignalP"/>
    </source>
</evidence>
<keyword evidence="1" id="KW-0732">Signal</keyword>
<feature type="chain" id="PRO_5046182318" description="Erythromycin esterase" evidence="1">
    <location>
        <begin position="26"/>
        <end position="210"/>
    </location>
</feature>
<proteinExistence type="predicted"/>